<dbReference type="Gene3D" id="3.60.10.10">
    <property type="entry name" value="Endonuclease/exonuclease/phosphatase"/>
    <property type="match status" value="1"/>
</dbReference>
<dbReference type="AlphaFoldDB" id="A0A9R0WVC9"/>
<dbReference type="EMBL" id="LT934119">
    <property type="protein sequence ID" value="VAI25253.1"/>
    <property type="molecule type" value="Genomic_DNA"/>
</dbReference>
<name>A0A9R0WVC9_TRITD</name>
<evidence type="ECO:0008006" key="3">
    <source>
        <dbReference type="Google" id="ProtNLM"/>
    </source>
</evidence>
<dbReference type="Gramene" id="TRITD5Av1G246760.1">
    <property type="protein sequence ID" value="TRITD5Av1G246760.1"/>
    <property type="gene ID" value="TRITD5Av1G246760"/>
</dbReference>
<proteinExistence type="predicted"/>
<protein>
    <recommendedName>
        <fullName evidence="3">Reverse transcriptase</fullName>
    </recommendedName>
</protein>
<dbReference type="OMA" id="CNVEWSN"/>
<dbReference type="SUPFAM" id="SSF56219">
    <property type="entry name" value="DNase I-like"/>
    <property type="match status" value="1"/>
</dbReference>
<reference evidence="1 2" key="1">
    <citation type="submission" date="2017-09" db="EMBL/GenBank/DDBJ databases">
        <authorList>
            <consortium name="International Durum Wheat Genome Sequencing Consortium (IDWGSC)"/>
            <person name="Milanesi L."/>
        </authorList>
    </citation>
    <scope>NUCLEOTIDE SEQUENCE [LARGE SCALE GENOMIC DNA]</scope>
    <source>
        <strain evidence="2">cv. Svevo</strain>
    </source>
</reference>
<organism evidence="1 2">
    <name type="scientific">Triticum turgidum subsp. durum</name>
    <name type="common">Durum wheat</name>
    <name type="synonym">Triticum durum</name>
    <dbReference type="NCBI Taxonomy" id="4567"/>
    <lineage>
        <taxon>Eukaryota</taxon>
        <taxon>Viridiplantae</taxon>
        <taxon>Streptophyta</taxon>
        <taxon>Embryophyta</taxon>
        <taxon>Tracheophyta</taxon>
        <taxon>Spermatophyta</taxon>
        <taxon>Magnoliopsida</taxon>
        <taxon>Liliopsida</taxon>
        <taxon>Poales</taxon>
        <taxon>Poaceae</taxon>
        <taxon>BOP clade</taxon>
        <taxon>Pooideae</taxon>
        <taxon>Triticodae</taxon>
        <taxon>Triticeae</taxon>
        <taxon>Triticinae</taxon>
        <taxon>Triticum</taxon>
    </lineage>
</organism>
<dbReference type="PANTHER" id="PTHR33710">
    <property type="entry name" value="BNAC02G09200D PROTEIN"/>
    <property type="match status" value="1"/>
</dbReference>
<dbReference type="PANTHER" id="PTHR33710:SF83">
    <property type="entry name" value="ENDONUCLEASE_EXONUCLEASE_PHOSPHATASE DOMAIN-CONTAINING PROTEIN"/>
    <property type="match status" value="1"/>
</dbReference>
<dbReference type="InterPro" id="IPR036691">
    <property type="entry name" value="Endo/exonu/phosph_ase_sf"/>
</dbReference>
<accession>A0A9R0WVC9</accession>
<gene>
    <name evidence="1" type="ORF">TRITD_5Av1G246760</name>
</gene>
<keyword evidence="2" id="KW-1185">Reference proteome</keyword>
<sequence length="158" mass="18558">MMQEFRNCLEECGLQDLGNIGDWFTWRIGEVREGLDRVVCNVEWSNKFPKAAIINEEHVHSDHRPLILDTKYFDENIFNCAKGRVKQFEARWLKEETVGEIIHTTWEKAKLLGVGPSLAARTWAVQANLHTWDREILKGSKQRINKIKNELEKLRRDL</sequence>
<dbReference type="Proteomes" id="UP000324705">
    <property type="component" value="Chromosome 5A"/>
</dbReference>
<evidence type="ECO:0000313" key="2">
    <source>
        <dbReference type="Proteomes" id="UP000324705"/>
    </source>
</evidence>
<evidence type="ECO:0000313" key="1">
    <source>
        <dbReference type="EMBL" id="VAI25253.1"/>
    </source>
</evidence>